<keyword evidence="2" id="KW-0812">Transmembrane</keyword>
<evidence type="ECO:0000313" key="3">
    <source>
        <dbReference type="EMBL" id="TWE12978.1"/>
    </source>
</evidence>
<feature type="region of interest" description="Disordered" evidence="1">
    <location>
        <begin position="83"/>
        <end position="110"/>
    </location>
</feature>
<dbReference type="Proteomes" id="UP000318297">
    <property type="component" value="Unassembled WGS sequence"/>
</dbReference>
<dbReference type="EMBL" id="VIVQ01000001">
    <property type="protein sequence ID" value="TWE12978.1"/>
    <property type="molecule type" value="Genomic_DNA"/>
</dbReference>
<proteinExistence type="predicted"/>
<reference evidence="3 4" key="1">
    <citation type="submission" date="2019-06" db="EMBL/GenBank/DDBJ databases">
        <title>Sequencing the genomes of 1000 actinobacteria strains.</title>
        <authorList>
            <person name="Klenk H.-P."/>
        </authorList>
    </citation>
    <scope>NUCLEOTIDE SEQUENCE [LARGE SCALE GENOMIC DNA]</scope>
    <source>
        <strain evidence="3 4">DSM 19560</strain>
    </source>
</reference>
<dbReference type="InterPro" id="IPR015943">
    <property type="entry name" value="WD40/YVTN_repeat-like_dom_sf"/>
</dbReference>
<name>A0A561EBJ4_9MICO</name>
<gene>
    <name evidence="3" type="ORF">BKA23_1806</name>
</gene>
<comment type="caution">
    <text evidence="3">The sequence shown here is derived from an EMBL/GenBank/DDBJ whole genome shotgun (WGS) entry which is preliminary data.</text>
</comment>
<feature type="transmembrane region" description="Helical" evidence="2">
    <location>
        <begin position="56"/>
        <end position="75"/>
    </location>
</feature>
<evidence type="ECO:0000256" key="1">
    <source>
        <dbReference type="SAM" id="MobiDB-lite"/>
    </source>
</evidence>
<evidence type="ECO:0000256" key="2">
    <source>
        <dbReference type="SAM" id="Phobius"/>
    </source>
</evidence>
<keyword evidence="4" id="KW-1185">Reference proteome</keyword>
<sequence length="475" mass="49066">MNSDPRRASEPVNDDDPVARFFAQQRDSVESQPATDLDWQRILRSARTTTRRRSHVTIIASAAVAIVALFAIWSWQQPTKQTGVDTTVPAATGQPRLGSGPATAPNSTATQQPFAVPKSFTTWSVSYAAQNTLYALGAQTCSSDGTCPVLLRSGTDGQTWSAVHTFEGTDVSSATGQTVPSIQPSGAATQVRFATATTGYVFGGGLWVTHDGGASFTQMQHPGDIVLDVEIWQGQIMVLSASGCTQGVCSGPVYVSKISAQSNNDTDMVATTSPSSAISAGRIVVQNNQTYVELTSSGSAASPSAMRLVGGNLVPLTGPSSCASTPIQALTPATNISALVLYGLCDERVSGADATYTVVRSTDDGQTWTTVSTSALTLPNLGQVWLAAADEKHVVAATGGQPAGSASTATGSGNVLVSGDGGGSFAPAAVATPATGVNWLASPGSRIFYAFTRTNSQILVSDDYGQTWGVIDPTR</sequence>
<keyword evidence="2" id="KW-1133">Transmembrane helix</keyword>
<accession>A0A561EBJ4</accession>
<dbReference type="SUPFAM" id="SSF110296">
    <property type="entry name" value="Oligoxyloglucan reducing end-specific cellobiohydrolase"/>
    <property type="match status" value="1"/>
</dbReference>
<organism evidence="3 4">
    <name type="scientific">Rudaeicoccus suwonensis</name>
    <dbReference type="NCBI Taxonomy" id="657409"/>
    <lineage>
        <taxon>Bacteria</taxon>
        <taxon>Bacillati</taxon>
        <taxon>Actinomycetota</taxon>
        <taxon>Actinomycetes</taxon>
        <taxon>Micrococcales</taxon>
        <taxon>Dermacoccaceae</taxon>
        <taxon>Rudaeicoccus</taxon>
    </lineage>
</organism>
<dbReference type="OrthoDB" id="4868761at2"/>
<evidence type="ECO:0008006" key="5">
    <source>
        <dbReference type="Google" id="ProtNLM"/>
    </source>
</evidence>
<protein>
    <recommendedName>
        <fullName evidence="5">BNR/Asp-box repeat protein</fullName>
    </recommendedName>
</protein>
<dbReference type="Gene3D" id="2.130.10.10">
    <property type="entry name" value="YVTN repeat-like/Quinoprotein amine dehydrogenase"/>
    <property type="match status" value="2"/>
</dbReference>
<keyword evidence="2" id="KW-0472">Membrane</keyword>
<dbReference type="RefSeq" id="WP_145227374.1">
    <property type="nucleotide sequence ID" value="NZ_VIVQ01000001.1"/>
</dbReference>
<evidence type="ECO:0000313" key="4">
    <source>
        <dbReference type="Proteomes" id="UP000318297"/>
    </source>
</evidence>
<dbReference type="AlphaFoldDB" id="A0A561EBJ4"/>